<sequence>MKKSLFFYISILMVCITSIFLVSCGSGIQKGDSSGWGDTEPEKVQPEISKVENQTVAVDNEVNVKVKVKNAFELNLRADIQSGEYAQVWSVDLDKNSNQSERNKTFIVNIKGYKKGVCTVNLEIGSVNSTFSLEVIEKDSMPIIIVPSNVINEAGFNETVKINVVILNVKKDEKLIIKEQGNNSYFEDIKVTQSQSNERDFEITVKTSNKETFKKSAVLELSYPGAKDRVINFVIYGPNKKAIEDIDGDLKEIISEVKNASYSSIINKINEIYSGLYLRESDIDLNNSKIESNKKAYLVISSESQHYKGTKNLNYLHKWDIDFAIETKDLGYLRGNDDTPSNKEIINKINELNKDLNITENDVNITVDQDYGAKLNILLESKETSENFANNTFLQLEYFKQTDINNVVKNKYLGILKDTGEKPLLESLLNKITALNNVNDLKIEDYFIKENSLSNNEAIILCSDNNLYYYGEFKVTFKYYKCIDLAEYIDEYDLGKIKIQSNSPTLKELISYIEKVNPGKTLDEKELNFSFESNDEAKIIANENSLKYISFVVVWYEIDK</sequence>
<dbReference type="PATRIC" id="fig|216942.3.peg.1103"/>
<organism evidence="1 2">
    <name type="scientific">Spiroplasma litorale</name>
    <dbReference type="NCBI Taxonomy" id="216942"/>
    <lineage>
        <taxon>Bacteria</taxon>
        <taxon>Bacillati</taxon>
        <taxon>Mycoplasmatota</taxon>
        <taxon>Mollicutes</taxon>
        <taxon>Entomoplasmatales</taxon>
        <taxon>Spiroplasmataceae</taxon>
        <taxon>Spiroplasma</taxon>
    </lineage>
</organism>
<dbReference type="OrthoDB" id="9824942at2"/>
<evidence type="ECO:0000313" key="2">
    <source>
        <dbReference type="Proteomes" id="UP000067476"/>
    </source>
</evidence>
<gene>
    <name evidence="1" type="ORF">SLITO_v1c10800</name>
</gene>
<dbReference type="PROSITE" id="PS51257">
    <property type="entry name" value="PROKAR_LIPOPROTEIN"/>
    <property type="match status" value="1"/>
</dbReference>
<keyword evidence="2" id="KW-1185">Reference proteome</keyword>
<proteinExistence type="predicted"/>
<protein>
    <recommendedName>
        <fullName evidence="3">Lipoprotein</fullName>
    </recommendedName>
</protein>
<dbReference type="RefSeq" id="WP_075058769.1">
    <property type="nucleotide sequence ID" value="NZ_CP012357.1"/>
</dbReference>
<evidence type="ECO:0008006" key="3">
    <source>
        <dbReference type="Google" id="ProtNLM"/>
    </source>
</evidence>
<dbReference type="AlphaFoldDB" id="A0A0K1W3C4"/>
<name>A0A0K1W3C4_9MOLU</name>
<accession>A0A0K1W3C4</accession>
<evidence type="ECO:0000313" key="1">
    <source>
        <dbReference type="EMBL" id="AKX34691.1"/>
    </source>
</evidence>
<dbReference type="STRING" id="216942.SLITO_v1c10800"/>
<reference evidence="1 2" key="1">
    <citation type="journal article" date="2015" name="Genome Announc.">
        <title>Complete Genome Sequence of Spiroplasma litorale TN-1T (DSM 21781), a Bacterium Isolated from a Green-Eyed Horsefly (Tabanus nigrovittatus).</title>
        <authorList>
            <person name="Lo W.S."/>
            <person name="Lai Y.C."/>
            <person name="Lien Y.W."/>
            <person name="Wang T.H."/>
            <person name="Kuo C.H."/>
        </authorList>
    </citation>
    <scope>NUCLEOTIDE SEQUENCE [LARGE SCALE GENOMIC DNA]</scope>
    <source>
        <strain evidence="1 2">TN-1</strain>
    </source>
</reference>
<dbReference type="EMBL" id="CP012357">
    <property type="protein sequence ID" value="AKX34691.1"/>
    <property type="molecule type" value="Genomic_DNA"/>
</dbReference>
<dbReference type="Proteomes" id="UP000067476">
    <property type="component" value="Chromosome"/>
</dbReference>
<dbReference type="KEGG" id="sll:SLITO_v1c10800"/>